<feature type="binding site" evidence="7">
    <location>
        <position position="236"/>
    </location>
    <ligand>
        <name>ATP</name>
        <dbReference type="ChEBI" id="CHEBI:30616"/>
    </ligand>
</feature>
<dbReference type="GO" id="GO:0004818">
    <property type="term" value="F:glutamate-tRNA ligase activity"/>
    <property type="evidence" value="ECO:0007669"/>
    <property type="project" value="UniProtKB-UniRule"/>
</dbReference>
<feature type="short sequence motif" description="'KMSKS' region" evidence="7">
    <location>
        <begin position="233"/>
        <end position="237"/>
    </location>
</feature>
<dbReference type="InterPro" id="IPR049940">
    <property type="entry name" value="GluQ/Sye"/>
</dbReference>
<dbReference type="InterPro" id="IPR000924">
    <property type="entry name" value="Glu/Gln-tRNA-synth"/>
</dbReference>
<dbReference type="InterPro" id="IPR008925">
    <property type="entry name" value="aa_tRNA-synth_I_cd-bd_sf"/>
</dbReference>
<dbReference type="PANTHER" id="PTHR43311">
    <property type="entry name" value="GLUTAMATE--TRNA LIGASE"/>
    <property type="match status" value="1"/>
</dbReference>
<comment type="similarity">
    <text evidence="1 7">Belongs to the class-I aminoacyl-tRNA synthetase family. Glutamate--tRNA ligase type 1 subfamily.</text>
</comment>
<evidence type="ECO:0000256" key="1">
    <source>
        <dbReference type="ARBA" id="ARBA00007894"/>
    </source>
</evidence>
<comment type="function">
    <text evidence="7">Catalyzes the attachment of glutamate to tRNA(Glu) in a two-step reaction: glutamate is first activated by ATP to form Glu-AMP and then transferred to the acceptor end of tRNA(Glu).</text>
</comment>
<evidence type="ECO:0000256" key="7">
    <source>
        <dbReference type="HAMAP-Rule" id="MF_00022"/>
    </source>
</evidence>
<sequence>MGSSVRVRIAPSPTGRFHIGTARTALFNWLFAKKETGVFILRIEDTDRERSKKEYEEDIRAGLTWLGLRHDELYRQSERTDFYERALKKMLEDKKAFFCGHTVAELEAEGESQRTAKEPPRHVCSHRDGKRSEGIIRFKNDSTERVTVRDIIRGDILYDAKLLGDFSLAKNIREPLYNFAAVVDDSELKISHVIRGEDHLPNTPKQILIDESLGLPIPQWAHLPLLLGADKSKLSKRHGALALLEYRDVGYLPDAMINFIALLGWHPKDEVGEVLDRDTLIREFSLERIQKSGAIVSAEKLDWLNKEYIKKLSKEEYRNIADSYVSEKIKSEYKPAEFEKAIDAMRPRVSRLGELDSQLGKIIERVQYDKAVLLWRGKIAQSDAGDVLDELINLLSNIQLSEFNAEAVEKYIEPIIQKRGKGSVLWPLRAALSGRETSLGPYELTDILGKEETLERLRIAKRVLAV</sequence>
<comment type="catalytic activity">
    <reaction evidence="7">
        <text>tRNA(Glu) + L-glutamate + ATP = L-glutamyl-tRNA(Glu) + AMP + diphosphate</text>
        <dbReference type="Rhea" id="RHEA:23540"/>
        <dbReference type="Rhea" id="RHEA-COMP:9663"/>
        <dbReference type="Rhea" id="RHEA-COMP:9680"/>
        <dbReference type="ChEBI" id="CHEBI:29985"/>
        <dbReference type="ChEBI" id="CHEBI:30616"/>
        <dbReference type="ChEBI" id="CHEBI:33019"/>
        <dbReference type="ChEBI" id="CHEBI:78442"/>
        <dbReference type="ChEBI" id="CHEBI:78520"/>
        <dbReference type="ChEBI" id="CHEBI:456215"/>
        <dbReference type="EC" id="6.1.1.17"/>
    </reaction>
</comment>
<feature type="short sequence motif" description="'HIGH' region" evidence="7">
    <location>
        <begin position="11"/>
        <end position="21"/>
    </location>
</feature>
<dbReference type="GO" id="GO:0006424">
    <property type="term" value="P:glutamyl-tRNA aminoacylation"/>
    <property type="evidence" value="ECO:0007669"/>
    <property type="project" value="UniProtKB-UniRule"/>
</dbReference>
<comment type="subunit">
    <text evidence="7">Monomer.</text>
</comment>
<dbReference type="AlphaFoldDB" id="A0A1F5XI29"/>
<comment type="subcellular location">
    <subcellularLocation>
        <location evidence="7">Cytoplasm</location>
    </subcellularLocation>
</comment>
<dbReference type="GO" id="GO:0000049">
    <property type="term" value="F:tRNA binding"/>
    <property type="evidence" value="ECO:0007669"/>
    <property type="project" value="InterPro"/>
</dbReference>
<keyword evidence="3 7" id="KW-0547">Nucleotide-binding</keyword>
<dbReference type="InterPro" id="IPR020751">
    <property type="entry name" value="aa-tRNA-synth_I_codon-bd_sub2"/>
</dbReference>
<dbReference type="Proteomes" id="UP000177346">
    <property type="component" value="Unassembled WGS sequence"/>
</dbReference>
<dbReference type="SUPFAM" id="SSF52374">
    <property type="entry name" value="Nucleotidylyl transferase"/>
    <property type="match status" value="1"/>
</dbReference>
<dbReference type="InterPro" id="IPR020058">
    <property type="entry name" value="Glu/Gln-tRNA-synth_Ib_cat-dom"/>
</dbReference>
<dbReference type="HAMAP" id="MF_00022">
    <property type="entry name" value="Glu_tRNA_synth_type1"/>
    <property type="match status" value="1"/>
</dbReference>
<dbReference type="GO" id="GO:0005524">
    <property type="term" value="F:ATP binding"/>
    <property type="evidence" value="ECO:0007669"/>
    <property type="project" value="UniProtKB-UniRule"/>
</dbReference>
<keyword evidence="2 7" id="KW-0436">Ligase</keyword>
<evidence type="ECO:0000256" key="5">
    <source>
        <dbReference type="ARBA" id="ARBA00022917"/>
    </source>
</evidence>
<dbReference type="Pfam" id="PF00749">
    <property type="entry name" value="tRNA-synt_1c"/>
    <property type="match status" value="1"/>
</dbReference>
<dbReference type="NCBIfam" id="TIGR00464">
    <property type="entry name" value="gltX_bact"/>
    <property type="match status" value="1"/>
</dbReference>
<evidence type="ECO:0000259" key="8">
    <source>
        <dbReference type="Pfam" id="PF00749"/>
    </source>
</evidence>
<dbReference type="EC" id="6.1.1.17" evidence="7"/>
<dbReference type="GO" id="GO:0008270">
    <property type="term" value="F:zinc ion binding"/>
    <property type="evidence" value="ECO:0007669"/>
    <property type="project" value="InterPro"/>
</dbReference>
<evidence type="ECO:0000259" key="9">
    <source>
        <dbReference type="Pfam" id="PF19269"/>
    </source>
</evidence>
<evidence type="ECO:0000256" key="3">
    <source>
        <dbReference type="ARBA" id="ARBA00022741"/>
    </source>
</evidence>
<dbReference type="PROSITE" id="PS00178">
    <property type="entry name" value="AA_TRNA_LIGASE_I"/>
    <property type="match status" value="1"/>
</dbReference>
<dbReference type="Gene3D" id="3.40.50.620">
    <property type="entry name" value="HUPs"/>
    <property type="match status" value="1"/>
</dbReference>
<evidence type="ECO:0000256" key="4">
    <source>
        <dbReference type="ARBA" id="ARBA00022840"/>
    </source>
</evidence>
<dbReference type="SUPFAM" id="SSF48163">
    <property type="entry name" value="An anticodon-binding domain of class I aminoacyl-tRNA synthetases"/>
    <property type="match status" value="1"/>
</dbReference>
<gene>
    <name evidence="7" type="primary">gltX</name>
    <name evidence="10" type="ORF">A3B19_01970</name>
</gene>
<reference evidence="10 11" key="1">
    <citation type="journal article" date="2016" name="Nat. Commun.">
        <title>Thousands of microbial genomes shed light on interconnected biogeochemical processes in an aquifer system.</title>
        <authorList>
            <person name="Anantharaman K."/>
            <person name="Brown C.T."/>
            <person name="Hug L.A."/>
            <person name="Sharon I."/>
            <person name="Castelle C.J."/>
            <person name="Probst A.J."/>
            <person name="Thomas B.C."/>
            <person name="Singh A."/>
            <person name="Wilkins M.J."/>
            <person name="Karaoz U."/>
            <person name="Brodie E.L."/>
            <person name="Williams K.H."/>
            <person name="Hubbard S.S."/>
            <person name="Banfield J.F."/>
        </authorList>
    </citation>
    <scope>NUCLEOTIDE SEQUENCE [LARGE SCALE GENOMIC DNA]</scope>
</reference>
<dbReference type="EMBL" id="MFIF01000004">
    <property type="protein sequence ID" value="OGF87592.1"/>
    <property type="molecule type" value="Genomic_DNA"/>
</dbReference>
<evidence type="ECO:0000256" key="6">
    <source>
        <dbReference type="ARBA" id="ARBA00023146"/>
    </source>
</evidence>
<proteinExistence type="inferred from homology"/>
<dbReference type="CDD" id="cd00808">
    <property type="entry name" value="GluRS_core"/>
    <property type="match status" value="1"/>
</dbReference>
<keyword evidence="5 7" id="KW-0648">Protein biosynthesis</keyword>
<protein>
    <recommendedName>
        <fullName evidence="7">Glutamate--tRNA ligase</fullName>
        <ecNumber evidence="7">6.1.1.17</ecNumber>
    </recommendedName>
    <alternativeName>
        <fullName evidence="7">Glutamyl-tRNA synthetase</fullName>
        <shortName evidence="7">GluRS</shortName>
    </alternativeName>
</protein>
<dbReference type="InterPro" id="IPR001412">
    <property type="entry name" value="aa-tRNA-synth_I_CS"/>
</dbReference>
<dbReference type="PANTHER" id="PTHR43311:SF2">
    <property type="entry name" value="GLUTAMATE--TRNA LIGASE, MITOCHONDRIAL-RELATED"/>
    <property type="match status" value="1"/>
</dbReference>
<name>A0A1F5XI29_9BACT</name>
<feature type="domain" description="Aminoacyl-tRNA synthetase class I anticodon-binding" evidence="9">
    <location>
        <begin position="333"/>
        <end position="460"/>
    </location>
</feature>
<dbReference type="PRINTS" id="PR00987">
    <property type="entry name" value="TRNASYNTHGLU"/>
</dbReference>
<dbReference type="InterPro" id="IPR004527">
    <property type="entry name" value="Glu-tRNA-ligase_bac/mito"/>
</dbReference>
<dbReference type="InterPro" id="IPR014729">
    <property type="entry name" value="Rossmann-like_a/b/a_fold"/>
</dbReference>
<feature type="domain" description="Glutamyl/glutaminyl-tRNA synthetase class Ib catalytic" evidence="8">
    <location>
        <begin position="5"/>
        <end position="303"/>
    </location>
</feature>
<dbReference type="InterPro" id="IPR045462">
    <property type="entry name" value="aa-tRNA-synth_I_cd-bd"/>
</dbReference>
<dbReference type="Pfam" id="PF19269">
    <property type="entry name" value="Anticodon_2"/>
    <property type="match status" value="1"/>
</dbReference>
<dbReference type="InterPro" id="IPR033910">
    <property type="entry name" value="GluRS_core"/>
</dbReference>
<organism evidence="10 11">
    <name type="scientific">Candidatus Giovannonibacteria bacterium RIFCSPLOWO2_01_FULL_46_32</name>
    <dbReference type="NCBI Taxonomy" id="1798353"/>
    <lineage>
        <taxon>Bacteria</taxon>
        <taxon>Candidatus Giovannoniibacteriota</taxon>
    </lineage>
</organism>
<evidence type="ECO:0000256" key="2">
    <source>
        <dbReference type="ARBA" id="ARBA00022598"/>
    </source>
</evidence>
<keyword evidence="7" id="KW-0963">Cytoplasm</keyword>
<accession>A0A1F5XI29</accession>
<keyword evidence="4 7" id="KW-0067">ATP-binding</keyword>
<comment type="caution">
    <text evidence="10">The sequence shown here is derived from an EMBL/GenBank/DDBJ whole genome shotgun (WGS) entry which is preliminary data.</text>
</comment>
<evidence type="ECO:0000313" key="10">
    <source>
        <dbReference type="EMBL" id="OGF87592.1"/>
    </source>
</evidence>
<comment type="caution">
    <text evidence="7">Lacks conserved residue(s) required for the propagation of feature annotation.</text>
</comment>
<dbReference type="Gene3D" id="1.10.10.350">
    <property type="match status" value="1"/>
</dbReference>
<evidence type="ECO:0000313" key="11">
    <source>
        <dbReference type="Proteomes" id="UP000177346"/>
    </source>
</evidence>
<dbReference type="GO" id="GO:0005829">
    <property type="term" value="C:cytosol"/>
    <property type="evidence" value="ECO:0007669"/>
    <property type="project" value="TreeGrafter"/>
</dbReference>
<keyword evidence="6 7" id="KW-0030">Aminoacyl-tRNA synthetase</keyword>